<name>A0A9D1FDE0_9FIRM</name>
<dbReference type="AlphaFoldDB" id="A0A9D1FDE0"/>
<evidence type="ECO:0000313" key="1">
    <source>
        <dbReference type="EMBL" id="HIS66853.1"/>
    </source>
</evidence>
<accession>A0A9D1FDE0</accession>
<sequence>MTNYTQNATCCLTGHRPNKLPWGVDEEDPRCLRLKAELRGILAGLYERGLRRFICGMALGADMYFAEAVLELRSLHPDVVLEAAVPCPEQAEKWNAANRERYERILSLCDVKTLISPRYTRSCMQERNRYMVEESSVVIGVYSGGSGGTLNTLRYALSLGRELVLAPVE</sequence>
<reference evidence="1" key="1">
    <citation type="submission" date="2020-10" db="EMBL/GenBank/DDBJ databases">
        <authorList>
            <person name="Gilroy R."/>
        </authorList>
    </citation>
    <scope>NUCLEOTIDE SEQUENCE</scope>
    <source>
        <strain evidence="1">ChiHjej10B9-9673</strain>
    </source>
</reference>
<organism evidence="1 2">
    <name type="scientific">Candidatus Scatomorpha merdipullorum</name>
    <dbReference type="NCBI Taxonomy" id="2840927"/>
    <lineage>
        <taxon>Bacteria</taxon>
        <taxon>Bacillati</taxon>
        <taxon>Bacillota</taxon>
        <taxon>Clostridia</taxon>
        <taxon>Eubacteriales</taxon>
        <taxon>Candidatus Scatomorpha</taxon>
    </lineage>
</organism>
<dbReference type="EMBL" id="DVJK01000133">
    <property type="protein sequence ID" value="HIS66853.1"/>
    <property type="molecule type" value="Genomic_DNA"/>
</dbReference>
<dbReference type="PANTHER" id="PTHR38440:SF1">
    <property type="entry name" value="UPF0398 PROTEIN SPR0331"/>
    <property type="match status" value="1"/>
</dbReference>
<protein>
    <submittedName>
        <fullName evidence="1">DUF1273 family protein</fullName>
    </submittedName>
</protein>
<comment type="caution">
    <text evidence="1">The sequence shown here is derived from an EMBL/GenBank/DDBJ whole genome shotgun (WGS) entry which is preliminary data.</text>
</comment>
<gene>
    <name evidence="1" type="ORF">IAC18_04740</name>
</gene>
<dbReference type="PANTHER" id="PTHR38440">
    <property type="entry name" value="UPF0398 PROTEIN YPSA"/>
    <property type="match status" value="1"/>
</dbReference>
<proteinExistence type="predicted"/>
<dbReference type="Pfam" id="PF06908">
    <property type="entry name" value="YpsA"/>
    <property type="match status" value="1"/>
</dbReference>
<dbReference type="Gene3D" id="3.40.50.450">
    <property type="match status" value="1"/>
</dbReference>
<reference evidence="1" key="2">
    <citation type="journal article" date="2021" name="PeerJ">
        <title>Extensive microbial diversity within the chicken gut microbiome revealed by metagenomics and culture.</title>
        <authorList>
            <person name="Gilroy R."/>
            <person name="Ravi A."/>
            <person name="Getino M."/>
            <person name="Pursley I."/>
            <person name="Horton D.L."/>
            <person name="Alikhan N.F."/>
            <person name="Baker D."/>
            <person name="Gharbi K."/>
            <person name="Hall N."/>
            <person name="Watson M."/>
            <person name="Adriaenssens E.M."/>
            <person name="Foster-Nyarko E."/>
            <person name="Jarju S."/>
            <person name="Secka A."/>
            <person name="Antonio M."/>
            <person name="Oren A."/>
            <person name="Chaudhuri R.R."/>
            <person name="La Ragione R."/>
            <person name="Hildebrand F."/>
            <person name="Pallen M.J."/>
        </authorList>
    </citation>
    <scope>NUCLEOTIDE SEQUENCE</scope>
    <source>
        <strain evidence="1">ChiHjej10B9-9673</strain>
    </source>
</reference>
<dbReference type="InterPro" id="IPR010697">
    <property type="entry name" value="YspA"/>
</dbReference>
<dbReference type="SUPFAM" id="SSF102405">
    <property type="entry name" value="MCP/YpsA-like"/>
    <property type="match status" value="1"/>
</dbReference>
<evidence type="ECO:0000313" key="2">
    <source>
        <dbReference type="Proteomes" id="UP000824001"/>
    </source>
</evidence>
<dbReference type="Proteomes" id="UP000824001">
    <property type="component" value="Unassembled WGS sequence"/>
</dbReference>